<gene>
    <name evidence="1" type="ORF">DES41_12029</name>
</gene>
<proteinExistence type="predicted"/>
<comment type="caution">
    <text evidence="1">The sequence shown here is derived from an EMBL/GenBank/DDBJ whole genome shotgun (WGS) entry which is preliminary data.</text>
</comment>
<organism evidence="1 2">
    <name type="scientific">Pseudorhodoferax soli</name>
    <dbReference type="NCBI Taxonomy" id="545864"/>
    <lineage>
        <taxon>Bacteria</taxon>
        <taxon>Pseudomonadati</taxon>
        <taxon>Pseudomonadota</taxon>
        <taxon>Betaproteobacteria</taxon>
        <taxon>Burkholderiales</taxon>
        <taxon>Comamonadaceae</taxon>
    </lineage>
</organism>
<name>A0A368X5W0_9BURK</name>
<dbReference type="RefSeq" id="WP_114472724.1">
    <property type="nucleotide sequence ID" value="NZ_QPJK01000020.1"/>
</dbReference>
<dbReference type="AlphaFoldDB" id="A0A368X5W0"/>
<evidence type="ECO:0000313" key="1">
    <source>
        <dbReference type="EMBL" id="RCW63205.1"/>
    </source>
</evidence>
<evidence type="ECO:0000313" key="2">
    <source>
        <dbReference type="Proteomes" id="UP000252884"/>
    </source>
</evidence>
<reference evidence="1 2" key="1">
    <citation type="submission" date="2018-07" db="EMBL/GenBank/DDBJ databases">
        <title>Genomic Encyclopedia of Type Strains, Phase IV (KMG-IV): sequencing the most valuable type-strain genomes for metagenomic binning, comparative biology and taxonomic classification.</title>
        <authorList>
            <person name="Goeker M."/>
        </authorList>
    </citation>
    <scope>NUCLEOTIDE SEQUENCE [LARGE SCALE GENOMIC DNA]</scope>
    <source>
        <strain evidence="1 2">DSM 21634</strain>
    </source>
</reference>
<accession>A0A368X5W0</accession>
<dbReference type="Proteomes" id="UP000252884">
    <property type="component" value="Unassembled WGS sequence"/>
</dbReference>
<dbReference type="OrthoDB" id="8793201at2"/>
<keyword evidence="2" id="KW-1185">Reference proteome</keyword>
<protein>
    <submittedName>
        <fullName evidence="1">Uncharacterized protein</fullName>
    </submittedName>
</protein>
<dbReference type="EMBL" id="QPJK01000020">
    <property type="protein sequence ID" value="RCW63205.1"/>
    <property type="molecule type" value="Genomic_DNA"/>
</dbReference>
<sequence>MKPENSPPHLEDAAFDLRARAEMALAYEPGEPPDRLFKSPAPLLNRTAVRKFFTATLLLARAARAGGKRVSRRRSTSEELRQIVGQEIPMWRATQETGIKAE</sequence>